<comment type="caution">
    <text evidence="1">The sequence shown here is derived from an EMBL/GenBank/DDBJ whole genome shotgun (WGS) entry which is preliminary data.</text>
</comment>
<protein>
    <submittedName>
        <fullName evidence="1">Uncharacterized protein</fullName>
    </submittedName>
</protein>
<dbReference type="AlphaFoldDB" id="A0A5R9JB83"/>
<organism evidence="1 2">
    <name type="scientific">Lichenicoccus roseus</name>
    <dbReference type="NCBI Taxonomy" id="2683649"/>
    <lineage>
        <taxon>Bacteria</taxon>
        <taxon>Pseudomonadati</taxon>
        <taxon>Pseudomonadota</taxon>
        <taxon>Alphaproteobacteria</taxon>
        <taxon>Acetobacterales</taxon>
        <taxon>Acetobacteraceae</taxon>
        <taxon>Lichenicoccus</taxon>
    </lineage>
</organism>
<keyword evidence="2" id="KW-1185">Reference proteome</keyword>
<name>A0A5R9JB83_9PROT</name>
<gene>
    <name evidence="1" type="ORF">FE263_00740</name>
</gene>
<accession>A0A5R9JB83</accession>
<proteinExistence type="predicted"/>
<dbReference type="EMBL" id="VCDI01000001">
    <property type="protein sequence ID" value="TLU73797.1"/>
    <property type="molecule type" value="Genomic_DNA"/>
</dbReference>
<dbReference type="RefSeq" id="WP_138324050.1">
    <property type="nucleotide sequence ID" value="NZ_VCDI01000001.1"/>
</dbReference>
<dbReference type="Proteomes" id="UP000305654">
    <property type="component" value="Unassembled WGS sequence"/>
</dbReference>
<evidence type="ECO:0000313" key="2">
    <source>
        <dbReference type="Proteomes" id="UP000305654"/>
    </source>
</evidence>
<reference evidence="1 2" key="1">
    <citation type="submission" date="2019-05" db="EMBL/GenBank/DDBJ databases">
        <authorList>
            <person name="Pankratov T."/>
            <person name="Grouzdev D."/>
        </authorList>
    </citation>
    <scope>NUCLEOTIDE SEQUENCE [LARGE SCALE GENOMIC DNA]</scope>
    <source>
        <strain evidence="1 2">KEBCLARHB70R</strain>
    </source>
</reference>
<evidence type="ECO:0000313" key="1">
    <source>
        <dbReference type="EMBL" id="TLU73797.1"/>
    </source>
</evidence>
<sequence>MEPIADALADAATLPSGTELLVGPGWLLCTKNGACILHDEDDPRVSMTIGTAFLVNGQREMLVANPSLLNAPAAVRLVRASSGRTSYQALEVVDARTREPIGLE</sequence>